<feature type="compositionally biased region" description="Polar residues" evidence="3">
    <location>
        <begin position="213"/>
        <end position="224"/>
    </location>
</feature>
<evidence type="ECO:0000256" key="1">
    <source>
        <dbReference type="ARBA" id="ARBA00010465"/>
    </source>
</evidence>
<feature type="region of interest" description="Disordered" evidence="3">
    <location>
        <begin position="170"/>
        <end position="268"/>
    </location>
</feature>
<evidence type="ECO:0000256" key="2">
    <source>
        <dbReference type="ARBA" id="ARBA00019138"/>
    </source>
</evidence>
<dbReference type="OrthoDB" id="445677at2759"/>
<feature type="region of interest" description="Disordered" evidence="3">
    <location>
        <begin position="1"/>
        <end position="102"/>
    </location>
</feature>
<sequence>MTKPKTVAEKPPRPDEVESDSDDESDDEDYAPDEKDFQSDGEDLGDSSDDDDNTTNDADTPISTSRSGKRRADNDPSSSTHKKSKSQQEPTPQEQAEVLNKKSRLDALWAEMNAPVSKPALSARRLDLSILSGSGSSSDKGAGAGTSGKMVTITTTYDFAGETVTVTKDVPEDSKEAKEYAAKNGKVAPVGASSSDSVSATATAASTTTTATKDSILSTEQNLDTTTSTSSTATPITETSKPSDASSIQGSNPAPGGPKITTRPSILDSLATKTKAPVRYIRKKSNLDELAATYGVKKPPKLNTLEKSKLDWKNFVGKEGIEDELKHHNKDGYMEKVAFLQRTDERRDQEYQQLKKKRR</sequence>
<gene>
    <name evidence="5" type="primary">CFDP1</name>
    <name evidence="5" type="ORF">BG015_009313</name>
</gene>
<organism evidence="5 6">
    <name type="scientific">Linnemannia schmuckeri</name>
    <dbReference type="NCBI Taxonomy" id="64567"/>
    <lineage>
        <taxon>Eukaryota</taxon>
        <taxon>Fungi</taxon>
        <taxon>Fungi incertae sedis</taxon>
        <taxon>Mucoromycota</taxon>
        <taxon>Mortierellomycotina</taxon>
        <taxon>Mortierellomycetes</taxon>
        <taxon>Mortierellales</taxon>
        <taxon>Mortierellaceae</taxon>
        <taxon>Linnemannia</taxon>
    </lineage>
</organism>
<dbReference type="Proteomes" id="UP000748756">
    <property type="component" value="Unassembled WGS sequence"/>
</dbReference>
<protein>
    <recommendedName>
        <fullName evidence="2">SWR1-complex protein 5</fullName>
    </recommendedName>
</protein>
<dbReference type="InterPro" id="IPR011421">
    <property type="entry name" value="BCNT-C"/>
</dbReference>
<keyword evidence="6" id="KW-1185">Reference proteome</keyword>
<feature type="compositionally biased region" description="Acidic residues" evidence="3">
    <location>
        <begin position="17"/>
        <end position="31"/>
    </location>
</feature>
<dbReference type="InterPro" id="IPR027124">
    <property type="entry name" value="Swc5/CFDP1/2"/>
</dbReference>
<comment type="caution">
    <text evidence="5">The sequence shown here is derived from an EMBL/GenBank/DDBJ whole genome shotgun (WGS) entry which is preliminary data.</text>
</comment>
<proteinExistence type="inferred from homology"/>
<feature type="compositionally biased region" description="Low complexity" evidence="3">
    <location>
        <begin position="192"/>
        <end position="212"/>
    </location>
</feature>
<dbReference type="AlphaFoldDB" id="A0A9P5RY62"/>
<evidence type="ECO:0000313" key="5">
    <source>
        <dbReference type="EMBL" id="KAF9148912.1"/>
    </source>
</evidence>
<feature type="compositionally biased region" description="Basic and acidic residues" evidence="3">
    <location>
        <begin position="170"/>
        <end position="181"/>
    </location>
</feature>
<name>A0A9P5RY62_9FUNG</name>
<reference evidence="5" key="1">
    <citation type="journal article" date="2020" name="Fungal Divers.">
        <title>Resolving the Mortierellaceae phylogeny through synthesis of multi-gene phylogenetics and phylogenomics.</title>
        <authorList>
            <person name="Vandepol N."/>
            <person name="Liber J."/>
            <person name="Desiro A."/>
            <person name="Na H."/>
            <person name="Kennedy M."/>
            <person name="Barry K."/>
            <person name="Grigoriev I.V."/>
            <person name="Miller A.N."/>
            <person name="O'Donnell K."/>
            <person name="Stajich J.E."/>
            <person name="Bonito G."/>
        </authorList>
    </citation>
    <scope>NUCLEOTIDE SEQUENCE</scope>
    <source>
        <strain evidence="5">NRRL 6426</strain>
    </source>
</reference>
<feature type="compositionally biased region" description="Acidic residues" evidence="3">
    <location>
        <begin position="39"/>
        <end position="54"/>
    </location>
</feature>
<dbReference type="PANTHER" id="PTHR48407:SF1">
    <property type="entry name" value="CRANIOFACIAL DEVELOPMENT PROTEIN 1"/>
    <property type="match status" value="1"/>
</dbReference>
<dbReference type="GO" id="GO:0000812">
    <property type="term" value="C:Swr1 complex"/>
    <property type="evidence" value="ECO:0007669"/>
    <property type="project" value="TreeGrafter"/>
</dbReference>
<dbReference type="EMBL" id="JAAAUQ010000597">
    <property type="protein sequence ID" value="KAF9148912.1"/>
    <property type="molecule type" value="Genomic_DNA"/>
</dbReference>
<feature type="compositionally biased region" description="Polar residues" evidence="3">
    <location>
        <begin position="242"/>
        <end position="252"/>
    </location>
</feature>
<comment type="similarity">
    <text evidence="1">Belongs to the SWC5 family.</text>
</comment>
<feature type="compositionally biased region" description="Basic and acidic residues" evidence="3">
    <location>
        <begin position="1"/>
        <end position="16"/>
    </location>
</feature>
<dbReference type="PANTHER" id="PTHR48407">
    <property type="entry name" value="CRANIOFACIAL DEVELOPMENT PROTEIN 1"/>
    <property type="match status" value="1"/>
</dbReference>
<feature type="domain" description="BCNT-C" evidence="4">
    <location>
        <begin position="281"/>
        <end position="359"/>
    </location>
</feature>
<feature type="compositionally biased region" description="Low complexity" evidence="3">
    <location>
        <begin position="225"/>
        <end position="240"/>
    </location>
</feature>
<accession>A0A9P5RY62</accession>
<evidence type="ECO:0000259" key="4">
    <source>
        <dbReference type="PROSITE" id="PS51279"/>
    </source>
</evidence>
<evidence type="ECO:0000313" key="6">
    <source>
        <dbReference type="Proteomes" id="UP000748756"/>
    </source>
</evidence>
<dbReference type="PROSITE" id="PS51279">
    <property type="entry name" value="BCNT_C"/>
    <property type="match status" value="1"/>
</dbReference>
<dbReference type="Pfam" id="PF07572">
    <property type="entry name" value="BCNT"/>
    <property type="match status" value="1"/>
</dbReference>
<evidence type="ECO:0000256" key="3">
    <source>
        <dbReference type="SAM" id="MobiDB-lite"/>
    </source>
</evidence>